<accession>A0AAV3RVS0</accession>
<proteinExistence type="predicted"/>
<sequence>MSHGFRDELQTTPIHCSTVGISEKDSCNTFDANKISESMPPRVSFGRGRVRGHGHVQAQANPGFWPLNNSIHQKKPPEFSGSFEVAVVKNFSFKLEKIFARIGCTDEEMVSFVTFQLNGEVEHCKQSGVIYARGHILKKNCPRKNKTCFKCGKGGHLASSCLFGYGGSAIRCFKCSRAHDSRNCPMLTGSFFECRKQGHHVVVCPRKGTHGMNRVTNAPPKGPFSTSQGKQDHQKPKTQEMLYATNRRDAQASNDVVTCILPVSLALAYVLFDPGATHSFISITFATKCNMPSEPLDIDVVVDTSIRRCLIGSSFSKSCVIEIEGKNLEANLTLLNLKDFDVILGMDRLAAHYASLDNSRGDLKLEDIHIVKEFPDVFPEDFPRLPPNRDIEFSIELVPGIGPISKAPYRTAPAEPKELKDQLPF</sequence>
<reference evidence="4 5" key="1">
    <citation type="submission" date="2024-01" db="EMBL/GenBank/DDBJ databases">
        <title>The complete chloroplast genome sequence of Lithospermum erythrorhizon: insights into the phylogenetic relationship among Boraginaceae species and the maternal lineages of purple gromwells.</title>
        <authorList>
            <person name="Okada T."/>
            <person name="Watanabe K."/>
        </authorList>
    </citation>
    <scope>NUCLEOTIDE SEQUENCE [LARGE SCALE GENOMIC DNA]</scope>
</reference>
<dbReference type="PROSITE" id="PS50158">
    <property type="entry name" value="ZF_CCHC"/>
    <property type="match status" value="1"/>
</dbReference>
<dbReference type="SUPFAM" id="SSF50630">
    <property type="entry name" value="Acid proteases"/>
    <property type="match status" value="1"/>
</dbReference>
<gene>
    <name evidence="4" type="ORF">LIER_33081</name>
</gene>
<keyword evidence="1" id="KW-0479">Metal-binding</keyword>
<dbReference type="EMBL" id="BAABME010013077">
    <property type="protein sequence ID" value="GAA0185793.1"/>
    <property type="molecule type" value="Genomic_DNA"/>
</dbReference>
<evidence type="ECO:0000313" key="5">
    <source>
        <dbReference type="Proteomes" id="UP001454036"/>
    </source>
</evidence>
<keyword evidence="1" id="KW-0862">Zinc</keyword>
<feature type="domain" description="CCHC-type" evidence="3">
    <location>
        <begin position="148"/>
        <end position="161"/>
    </location>
</feature>
<dbReference type="Proteomes" id="UP001454036">
    <property type="component" value="Unassembled WGS sequence"/>
</dbReference>
<protein>
    <recommendedName>
        <fullName evidence="3">CCHC-type domain-containing protein</fullName>
    </recommendedName>
</protein>
<dbReference type="GO" id="GO:0008270">
    <property type="term" value="F:zinc ion binding"/>
    <property type="evidence" value="ECO:0007669"/>
    <property type="project" value="UniProtKB-KW"/>
</dbReference>
<evidence type="ECO:0000256" key="2">
    <source>
        <dbReference type="SAM" id="MobiDB-lite"/>
    </source>
</evidence>
<dbReference type="Gene3D" id="4.10.60.10">
    <property type="entry name" value="Zinc finger, CCHC-type"/>
    <property type="match status" value="1"/>
</dbReference>
<organism evidence="4 5">
    <name type="scientific">Lithospermum erythrorhizon</name>
    <name type="common">Purple gromwell</name>
    <name type="synonym">Lithospermum officinale var. erythrorhizon</name>
    <dbReference type="NCBI Taxonomy" id="34254"/>
    <lineage>
        <taxon>Eukaryota</taxon>
        <taxon>Viridiplantae</taxon>
        <taxon>Streptophyta</taxon>
        <taxon>Embryophyta</taxon>
        <taxon>Tracheophyta</taxon>
        <taxon>Spermatophyta</taxon>
        <taxon>Magnoliopsida</taxon>
        <taxon>eudicotyledons</taxon>
        <taxon>Gunneridae</taxon>
        <taxon>Pentapetalae</taxon>
        <taxon>asterids</taxon>
        <taxon>lamiids</taxon>
        <taxon>Boraginales</taxon>
        <taxon>Boraginaceae</taxon>
        <taxon>Boraginoideae</taxon>
        <taxon>Lithospermeae</taxon>
        <taxon>Lithospermum</taxon>
    </lineage>
</organism>
<evidence type="ECO:0000256" key="1">
    <source>
        <dbReference type="PROSITE-ProRule" id="PRU00047"/>
    </source>
</evidence>
<keyword evidence="5" id="KW-1185">Reference proteome</keyword>
<dbReference type="PANTHER" id="PTHR15503">
    <property type="entry name" value="LDOC1 RELATED"/>
    <property type="match status" value="1"/>
</dbReference>
<keyword evidence="1" id="KW-0863">Zinc-finger</keyword>
<dbReference type="Gene3D" id="2.40.70.10">
    <property type="entry name" value="Acid Proteases"/>
    <property type="match status" value="1"/>
</dbReference>
<dbReference type="AlphaFoldDB" id="A0AAV3RVS0"/>
<dbReference type="InterPro" id="IPR032567">
    <property type="entry name" value="RTL1-rel"/>
</dbReference>
<comment type="caution">
    <text evidence="4">The sequence shown here is derived from an EMBL/GenBank/DDBJ whole genome shotgun (WGS) entry which is preliminary data.</text>
</comment>
<dbReference type="PANTHER" id="PTHR15503:SF45">
    <property type="entry name" value="RNA-DIRECTED DNA POLYMERASE HOMOLOG"/>
    <property type="match status" value="1"/>
</dbReference>
<evidence type="ECO:0000259" key="3">
    <source>
        <dbReference type="PROSITE" id="PS50158"/>
    </source>
</evidence>
<feature type="region of interest" description="Disordered" evidence="2">
    <location>
        <begin position="212"/>
        <end position="236"/>
    </location>
</feature>
<dbReference type="InterPro" id="IPR021109">
    <property type="entry name" value="Peptidase_aspartic_dom_sf"/>
</dbReference>
<evidence type="ECO:0000313" key="4">
    <source>
        <dbReference type="EMBL" id="GAA0185793.1"/>
    </source>
</evidence>
<name>A0AAV3RVS0_LITER</name>
<dbReference type="GO" id="GO:0003676">
    <property type="term" value="F:nucleic acid binding"/>
    <property type="evidence" value="ECO:0007669"/>
    <property type="project" value="InterPro"/>
</dbReference>
<dbReference type="InterPro" id="IPR001878">
    <property type="entry name" value="Znf_CCHC"/>
</dbReference>
<dbReference type="CDD" id="cd00303">
    <property type="entry name" value="retropepsin_like"/>
    <property type="match status" value="1"/>
</dbReference>
<dbReference type="SMART" id="SM00343">
    <property type="entry name" value="ZnF_C2HC"/>
    <property type="match status" value="2"/>
</dbReference>
<dbReference type="Pfam" id="PF08284">
    <property type="entry name" value="RVP_2"/>
    <property type="match status" value="1"/>
</dbReference>